<protein>
    <submittedName>
        <fullName evidence="12">Aluminum-activated malate transporter 8-like</fullName>
    </submittedName>
</protein>
<feature type="region of interest" description="Disordered" evidence="9">
    <location>
        <begin position="450"/>
        <end position="472"/>
    </location>
</feature>
<evidence type="ECO:0000256" key="6">
    <source>
        <dbReference type="ARBA" id="ARBA00023065"/>
    </source>
</evidence>
<keyword evidence="5 10" id="KW-1133">Transmembrane helix</keyword>
<comment type="subcellular location">
    <subcellularLocation>
        <location evidence="1">Membrane</location>
        <topology evidence="1">Multi-pass membrane protein</topology>
    </subcellularLocation>
</comment>
<proteinExistence type="inferred from homology"/>
<dbReference type="InterPro" id="IPR020966">
    <property type="entry name" value="ALMT"/>
</dbReference>
<evidence type="ECO:0000256" key="7">
    <source>
        <dbReference type="ARBA" id="ARBA00023136"/>
    </source>
</evidence>
<keyword evidence="11" id="KW-1185">Reference proteome</keyword>
<evidence type="ECO:0000256" key="1">
    <source>
        <dbReference type="ARBA" id="ARBA00004141"/>
    </source>
</evidence>
<evidence type="ECO:0000256" key="8">
    <source>
        <dbReference type="ARBA" id="ARBA00023303"/>
    </source>
</evidence>
<evidence type="ECO:0000256" key="3">
    <source>
        <dbReference type="ARBA" id="ARBA00022448"/>
    </source>
</evidence>
<dbReference type="AlphaFoldDB" id="A0A6J1FQD4"/>
<feature type="compositionally biased region" description="Polar residues" evidence="9">
    <location>
        <begin position="463"/>
        <end position="472"/>
    </location>
</feature>
<evidence type="ECO:0000256" key="9">
    <source>
        <dbReference type="SAM" id="MobiDB-lite"/>
    </source>
</evidence>
<keyword evidence="8" id="KW-0407">Ion channel</keyword>
<keyword evidence="7 10" id="KW-0472">Membrane</keyword>
<feature type="transmembrane region" description="Helical" evidence="10">
    <location>
        <begin position="135"/>
        <end position="155"/>
    </location>
</feature>
<feature type="transmembrane region" description="Helical" evidence="10">
    <location>
        <begin position="51"/>
        <end position="71"/>
    </location>
</feature>
<name>A0A6J1FQD4_CUCMO</name>
<keyword evidence="3" id="KW-0813">Transport</keyword>
<keyword evidence="6" id="KW-0406">Ion transport</keyword>
<comment type="similarity">
    <text evidence="2">Belongs to the aromatic acid exporter (TC 2.A.85) family.</text>
</comment>
<evidence type="ECO:0000313" key="11">
    <source>
        <dbReference type="Proteomes" id="UP000504609"/>
    </source>
</evidence>
<dbReference type="PANTHER" id="PTHR31086">
    <property type="entry name" value="ALUMINUM-ACTIVATED MALATE TRANSPORTER 10"/>
    <property type="match status" value="1"/>
</dbReference>
<sequence>MEILKNKAMEVAMKVKKLGQDDPRRIIHSIKVGVALTLVSLFYYWRPLYDGFGASGIWAVITVVVIFEFTVGATLSKGFNRGLGTLLAGGLGVGVDYLANLSGQKGEPFVLGVFVFLIAASATFSRFFPGIKARYDYGVLIFILTFSMVSVSAYRFDEFLTMAYQRLSTIVAGGAICIIICIVVCPVWAGETLHNLVTSNLDKLGDYLEGFGGEYFYCCDDEEQVTSIEKDKSFLQAYKAVLNSKSMEDSMANFARWEPKHGNFSFRHPWKHYLKIGSYARQCAYHIQALNTHLNFQPPNPSQFRTIIQAPCNTLSSESGKALKALATAMKTMSDPSPTSLVHLNAAKSAINDLKNCLKSATTQTPDEPSNLLAIIPDATVASILIEMVKSVEDLCEAVGELSVKAHFKSVEGSVAVEKPQLLHRGAIKPFVEAEGEDENGHHVVITVREIENEDSPQKKGSSDTNGFVNKK</sequence>
<evidence type="ECO:0000256" key="5">
    <source>
        <dbReference type="ARBA" id="ARBA00022989"/>
    </source>
</evidence>
<dbReference type="Proteomes" id="UP000504609">
    <property type="component" value="Unplaced"/>
</dbReference>
<feature type="transmembrane region" description="Helical" evidence="10">
    <location>
        <begin position="26"/>
        <end position="45"/>
    </location>
</feature>
<evidence type="ECO:0000256" key="10">
    <source>
        <dbReference type="SAM" id="Phobius"/>
    </source>
</evidence>
<dbReference type="GO" id="GO:0034220">
    <property type="term" value="P:monoatomic ion transmembrane transport"/>
    <property type="evidence" value="ECO:0007669"/>
    <property type="project" value="UniProtKB-KW"/>
</dbReference>
<organism evidence="11 12">
    <name type="scientific">Cucurbita moschata</name>
    <name type="common">Winter crookneck squash</name>
    <name type="synonym">Cucurbita pepo var. moschata</name>
    <dbReference type="NCBI Taxonomy" id="3662"/>
    <lineage>
        <taxon>Eukaryota</taxon>
        <taxon>Viridiplantae</taxon>
        <taxon>Streptophyta</taxon>
        <taxon>Embryophyta</taxon>
        <taxon>Tracheophyta</taxon>
        <taxon>Spermatophyta</taxon>
        <taxon>Magnoliopsida</taxon>
        <taxon>eudicotyledons</taxon>
        <taxon>Gunneridae</taxon>
        <taxon>Pentapetalae</taxon>
        <taxon>rosids</taxon>
        <taxon>fabids</taxon>
        <taxon>Cucurbitales</taxon>
        <taxon>Cucurbitaceae</taxon>
        <taxon>Cucurbiteae</taxon>
        <taxon>Cucurbita</taxon>
    </lineage>
</organism>
<feature type="transmembrane region" description="Helical" evidence="10">
    <location>
        <begin position="83"/>
        <end position="103"/>
    </location>
</feature>
<dbReference type="GO" id="GO:0016020">
    <property type="term" value="C:membrane"/>
    <property type="evidence" value="ECO:0007669"/>
    <property type="project" value="UniProtKB-SubCell"/>
</dbReference>
<evidence type="ECO:0000256" key="2">
    <source>
        <dbReference type="ARBA" id="ARBA00007079"/>
    </source>
</evidence>
<dbReference type="GeneID" id="111447828"/>
<accession>A0A6J1FQD4</accession>
<dbReference type="Pfam" id="PF11744">
    <property type="entry name" value="ALMT"/>
    <property type="match status" value="1"/>
</dbReference>
<dbReference type="GO" id="GO:0015743">
    <property type="term" value="P:malate transport"/>
    <property type="evidence" value="ECO:0007669"/>
    <property type="project" value="InterPro"/>
</dbReference>
<evidence type="ECO:0000256" key="4">
    <source>
        <dbReference type="ARBA" id="ARBA00022692"/>
    </source>
</evidence>
<feature type="transmembrane region" description="Helical" evidence="10">
    <location>
        <begin position="167"/>
        <end position="189"/>
    </location>
</feature>
<dbReference type="KEGG" id="cmos:111447828"/>
<gene>
    <name evidence="12" type="primary">LOC111447828</name>
</gene>
<evidence type="ECO:0000313" key="12">
    <source>
        <dbReference type="RefSeq" id="XP_022942951.1"/>
    </source>
</evidence>
<dbReference type="RefSeq" id="XP_022942951.1">
    <property type="nucleotide sequence ID" value="XM_023087183.1"/>
</dbReference>
<reference evidence="12" key="1">
    <citation type="submission" date="2025-08" db="UniProtKB">
        <authorList>
            <consortium name="RefSeq"/>
        </authorList>
    </citation>
    <scope>IDENTIFICATION</scope>
    <source>
        <tissue evidence="12">Young leaves</tissue>
    </source>
</reference>
<keyword evidence="4 10" id="KW-0812">Transmembrane</keyword>
<feature type="transmembrane region" description="Helical" evidence="10">
    <location>
        <begin position="109"/>
        <end position="128"/>
    </location>
</feature>